<dbReference type="AlphaFoldDB" id="M1X617"/>
<organism evidence="1 2">
    <name type="scientific">Richelia intracellularis HH01</name>
    <dbReference type="NCBI Taxonomy" id="1165094"/>
    <lineage>
        <taxon>Bacteria</taxon>
        <taxon>Bacillati</taxon>
        <taxon>Cyanobacteriota</taxon>
        <taxon>Cyanophyceae</taxon>
        <taxon>Nostocales</taxon>
        <taxon>Nostocaceae</taxon>
        <taxon>Richelia</taxon>
    </lineage>
</organism>
<evidence type="ECO:0000313" key="1">
    <source>
        <dbReference type="EMBL" id="CCH67781.1"/>
    </source>
</evidence>
<reference evidence="2" key="2">
    <citation type="submission" date="2016-01" db="EMBL/GenBank/DDBJ databases">
        <title>Diatom-associated endosymboitic cyanobacterium lacks core nitrogen metabolism enzymes.</title>
        <authorList>
            <person name="Hilton J.A."/>
            <person name="Foster R.A."/>
            <person name="Tripp H.J."/>
            <person name="Carter B.J."/>
            <person name="Zehr J.P."/>
            <person name="Villareal T.A."/>
        </authorList>
    </citation>
    <scope>NUCLEOTIDE SEQUENCE [LARGE SCALE GENOMIC DNA]</scope>
    <source>
        <strain evidence="2">HH01</strain>
    </source>
</reference>
<dbReference type="STRING" id="1165094.RINTHH_16260"/>
<gene>
    <name evidence="1" type="ORF">RINTHH_16260</name>
</gene>
<dbReference type="Proteomes" id="UP000053051">
    <property type="component" value="Unassembled WGS sequence"/>
</dbReference>
<dbReference type="EMBL" id="CAIY01000060">
    <property type="protein sequence ID" value="CCH67781.1"/>
    <property type="molecule type" value="Genomic_DNA"/>
</dbReference>
<protein>
    <submittedName>
        <fullName evidence="1">Uncharacterized protein</fullName>
    </submittedName>
</protein>
<name>M1X617_9NOST</name>
<sequence>MAFQEYFLLLEVIIYEDLCANSSGKDLASEVLGGSSANQGSVPKFVGYHITVNLSEKKYILGPQN</sequence>
<proteinExistence type="predicted"/>
<keyword evidence="2" id="KW-1185">Reference proteome</keyword>
<reference evidence="1 2" key="1">
    <citation type="submission" date="2012-05" db="EMBL/GenBank/DDBJ databases">
        <authorList>
            <person name="Hilton J."/>
        </authorList>
    </citation>
    <scope>NUCLEOTIDE SEQUENCE [LARGE SCALE GENOMIC DNA]</scope>
    <source>
        <strain evidence="1 2">HH01</strain>
    </source>
</reference>
<accession>M1X617</accession>
<comment type="caution">
    <text evidence="1">The sequence shown here is derived from an EMBL/GenBank/DDBJ whole genome shotgun (WGS) entry which is preliminary data.</text>
</comment>
<evidence type="ECO:0000313" key="2">
    <source>
        <dbReference type="Proteomes" id="UP000053051"/>
    </source>
</evidence>
<dbReference type="RefSeq" id="WP_008234762.1">
    <property type="nucleotide sequence ID" value="NZ_CAIY01000060.1"/>
</dbReference>